<reference evidence="1" key="1">
    <citation type="journal article" date="2014" name="Front. Microbiol.">
        <title>High frequency of phylogenetically diverse reductive dehalogenase-homologous genes in deep subseafloor sedimentary metagenomes.</title>
        <authorList>
            <person name="Kawai M."/>
            <person name="Futagami T."/>
            <person name="Toyoda A."/>
            <person name="Takaki Y."/>
            <person name="Nishi S."/>
            <person name="Hori S."/>
            <person name="Arai W."/>
            <person name="Tsubouchi T."/>
            <person name="Morono Y."/>
            <person name="Uchiyama I."/>
            <person name="Ito T."/>
            <person name="Fujiyama A."/>
            <person name="Inagaki F."/>
            <person name="Takami H."/>
        </authorList>
    </citation>
    <scope>NUCLEOTIDE SEQUENCE</scope>
    <source>
        <strain evidence="1">Expedition CK06-06</strain>
    </source>
</reference>
<organism evidence="1">
    <name type="scientific">marine sediment metagenome</name>
    <dbReference type="NCBI Taxonomy" id="412755"/>
    <lineage>
        <taxon>unclassified sequences</taxon>
        <taxon>metagenomes</taxon>
        <taxon>ecological metagenomes</taxon>
    </lineage>
</organism>
<proteinExistence type="predicted"/>
<sequence>QLELLRQFDDYMLHYMLDFETRDSPTLLTQEAFETPFGYTLKIQRGHESPEDTPVDLVETFHYLIGMHVRRLERHEHQNRPYVVSRGRVRTERGIEKVVVIWRDTKGLDLEQEADWANEALLTELVDRVYVNGPSFIDRAEPLEITFRTRLEGGVHGA</sequence>
<name>X1V6T8_9ZZZZ</name>
<dbReference type="AlphaFoldDB" id="X1V6T8"/>
<gene>
    <name evidence="1" type="ORF">S12H4_43918</name>
</gene>
<feature type="non-terminal residue" evidence="1">
    <location>
        <position position="1"/>
    </location>
</feature>
<comment type="caution">
    <text evidence="1">The sequence shown here is derived from an EMBL/GenBank/DDBJ whole genome shotgun (WGS) entry which is preliminary data.</text>
</comment>
<dbReference type="EMBL" id="BARW01027004">
    <property type="protein sequence ID" value="GAJ11692.1"/>
    <property type="molecule type" value="Genomic_DNA"/>
</dbReference>
<protein>
    <submittedName>
        <fullName evidence="1">Uncharacterized protein</fullName>
    </submittedName>
</protein>
<accession>X1V6T8</accession>
<evidence type="ECO:0000313" key="1">
    <source>
        <dbReference type="EMBL" id="GAJ11692.1"/>
    </source>
</evidence>